<dbReference type="Gene3D" id="1.20.120.1220">
    <property type="match status" value="1"/>
</dbReference>
<feature type="transmembrane region" description="Helical" evidence="1">
    <location>
        <begin position="6"/>
        <end position="29"/>
    </location>
</feature>
<dbReference type="GO" id="GO:0004190">
    <property type="term" value="F:aspartic-type endopeptidase activity"/>
    <property type="evidence" value="ECO:0007669"/>
    <property type="project" value="UniProtKB-EC"/>
</dbReference>
<reference evidence="3" key="1">
    <citation type="journal article" date="2021" name="PeerJ">
        <title>Extensive microbial diversity within the chicken gut microbiome revealed by metagenomics and culture.</title>
        <authorList>
            <person name="Gilroy R."/>
            <person name="Ravi A."/>
            <person name="Getino M."/>
            <person name="Pursley I."/>
            <person name="Horton D.L."/>
            <person name="Alikhan N.F."/>
            <person name="Baker D."/>
            <person name="Gharbi K."/>
            <person name="Hall N."/>
            <person name="Watson M."/>
            <person name="Adriaenssens E.M."/>
            <person name="Foster-Nyarko E."/>
            <person name="Jarju S."/>
            <person name="Secka A."/>
            <person name="Antonio M."/>
            <person name="Oren A."/>
            <person name="Chaudhuri R.R."/>
            <person name="La Ragione R."/>
            <person name="Hildebrand F."/>
            <person name="Pallen M.J."/>
        </authorList>
    </citation>
    <scope>NUCLEOTIDE SEQUENCE</scope>
    <source>
        <strain evidence="3">ChiHjej13B12-9602</strain>
    </source>
</reference>
<feature type="domain" description="Prepilin type IV endopeptidase peptidase" evidence="2">
    <location>
        <begin position="20"/>
        <end position="127"/>
    </location>
</feature>
<dbReference type="RefSeq" id="WP_102372048.1">
    <property type="nucleotide sequence ID" value="NZ_DYUZ01000016.1"/>
</dbReference>
<feature type="transmembrane region" description="Helical" evidence="1">
    <location>
        <begin position="60"/>
        <end position="81"/>
    </location>
</feature>
<protein>
    <submittedName>
        <fullName evidence="3">Prepilin peptidase</fullName>
        <ecNumber evidence="3">3.4.23.43</ecNumber>
    </submittedName>
</protein>
<dbReference type="EMBL" id="DYUZ01000016">
    <property type="protein sequence ID" value="HJG36988.1"/>
    <property type="molecule type" value="Genomic_DNA"/>
</dbReference>
<name>A0A921ITT6_9ACTN</name>
<comment type="caution">
    <text evidence="3">The sequence shown here is derived from an EMBL/GenBank/DDBJ whole genome shotgun (WGS) entry which is preliminary data.</text>
</comment>
<sequence length="153" mass="16067">MGGFDIEAGLAAYACLVVYHLLLVGTAIIDARERRAPNLLVLIMLAFASLSLLLRQPASWAPVIVLTLAACGLLVALEVAWRRLRGSAGLGMGDIKVLGTAMLLDPWSALGGFIGSLALLGATALALRKQSLPLLPFFCISFIAAELLLRVAA</sequence>
<evidence type="ECO:0000313" key="4">
    <source>
        <dbReference type="Proteomes" id="UP000753256"/>
    </source>
</evidence>
<keyword evidence="1" id="KW-1133">Transmembrane helix</keyword>
<feature type="transmembrane region" description="Helical" evidence="1">
    <location>
        <begin position="133"/>
        <end position="152"/>
    </location>
</feature>
<dbReference type="Pfam" id="PF01478">
    <property type="entry name" value="Peptidase_A24"/>
    <property type="match status" value="1"/>
</dbReference>
<keyword evidence="3" id="KW-0378">Hydrolase</keyword>
<reference evidence="3" key="2">
    <citation type="submission" date="2021-09" db="EMBL/GenBank/DDBJ databases">
        <authorList>
            <person name="Gilroy R."/>
        </authorList>
    </citation>
    <scope>NUCLEOTIDE SEQUENCE</scope>
    <source>
        <strain evidence="3">ChiHjej13B12-9602</strain>
    </source>
</reference>
<dbReference type="AlphaFoldDB" id="A0A921ITT6"/>
<feature type="transmembrane region" description="Helical" evidence="1">
    <location>
        <begin position="102"/>
        <end position="127"/>
    </location>
</feature>
<evidence type="ECO:0000259" key="2">
    <source>
        <dbReference type="Pfam" id="PF01478"/>
    </source>
</evidence>
<feature type="transmembrane region" description="Helical" evidence="1">
    <location>
        <begin position="36"/>
        <end position="54"/>
    </location>
</feature>
<dbReference type="OrthoDB" id="3183972at2"/>
<evidence type="ECO:0000313" key="3">
    <source>
        <dbReference type="EMBL" id="HJG36988.1"/>
    </source>
</evidence>
<evidence type="ECO:0000256" key="1">
    <source>
        <dbReference type="SAM" id="Phobius"/>
    </source>
</evidence>
<dbReference type="InterPro" id="IPR000045">
    <property type="entry name" value="Prepilin_IV_endopep_pep"/>
</dbReference>
<keyword evidence="1" id="KW-0812">Transmembrane</keyword>
<dbReference type="EC" id="3.4.23.43" evidence="3"/>
<gene>
    <name evidence="3" type="ORF">K8V70_03865</name>
</gene>
<proteinExistence type="predicted"/>
<keyword evidence="1" id="KW-0472">Membrane</keyword>
<accession>A0A921ITT6</accession>
<dbReference type="GO" id="GO:0016020">
    <property type="term" value="C:membrane"/>
    <property type="evidence" value="ECO:0007669"/>
    <property type="project" value="InterPro"/>
</dbReference>
<dbReference type="Proteomes" id="UP000753256">
    <property type="component" value="Unassembled WGS sequence"/>
</dbReference>
<organism evidence="3 4">
    <name type="scientific">Enorma phocaeensis</name>
    <dbReference type="NCBI Taxonomy" id="1871019"/>
    <lineage>
        <taxon>Bacteria</taxon>
        <taxon>Bacillati</taxon>
        <taxon>Actinomycetota</taxon>
        <taxon>Coriobacteriia</taxon>
        <taxon>Coriobacteriales</taxon>
        <taxon>Coriobacteriaceae</taxon>
        <taxon>Enorma</taxon>
    </lineage>
</organism>